<dbReference type="Proteomes" id="UP000239197">
    <property type="component" value="Chromosome"/>
</dbReference>
<keyword evidence="2" id="KW-1185">Reference proteome</keyword>
<organism evidence="1 2">
    <name type="scientific">Rahnella sikkimica</name>
    <dbReference type="NCBI Taxonomy" id="1805933"/>
    <lineage>
        <taxon>Bacteria</taxon>
        <taxon>Pseudomonadati</taxon>
        <taxon>Pseudomonadota</taxon>
        <taxon>Gammaproteobacteria</taxon>
        <taxon>Enterobacterales</taxon>
        <taxon>Yersiniaceae</taxon>
        <taxon>Rahnella</taxon>
    </lineage>
</organism>
<evidence type="ECO:0000313" key="2">
    <source>
        <dbReference type="Proteomes" id="UP000239197"/>
    </source>
</evidence>
<reference evidence="2" key="1">
    <citation type="submission" date="2017-01" db="EMBL/GenBank/DDBJ databases">
        <title>Genome sequence of Rouxiella sp. ERMR1:05.</title>
        <authorList>
            <person name="Kumar R."/>
            <person name="Singh D."/>
            <person name="Kumar S."/>
        </authorList>
    </citation>
    <scope>NUCLEOTIDE SEQUENCE [LARGE SCALE GENOMIC DNA]</scope>
    <source>
        <strain evidence="2">ERMR1:05</strain>
    </source>
</reference>
<dbReference type="AlphaFoldDB" id="A0A2L1UPH3"/>
<dbReference type="EMBL" id="CP019062">
    <property type="protein sequence ID" value="AVF34833.1"/>
    <property type="molecule type" value="Genomic_DNA"/>
</dbReference>
<accession>A0A2L1UPH3</accession>
<dbReference type="RefSeq" id="WP_369694484.1">
    <property type="nucleotide sequence ID" value="NZ_CP019062.1"/>
</dbReference>
<gene>
    <name evidence="1" type="ORF">BV494_07750</name>
</gene>
<name>A0A2L1UPH3_9GAMM</name>
<sequence>MQKIGNITTTADANGEWTNGNVAAGTPPTILDAAWLNTVQRELASVVTGGGLVLDPTNDAQVLAALKLLIKGGVTGVVGEARNAKMSVTTASATATFTADELIVGTALGGLQYRIGSFSKTINLATNGAGGMDTGSAPASGYVALYAIYNPTTGTSALLAVNATAAVAPTVYGGANMPAGYTASALISVFGTNASGLIKPFIQAGRHIDIPATGVFSSTTKTTVNLPTSLATAVPRNAISFDMVGNLGSDTQTGITANLYADNVVGTGQHQWGSSLAWGVVTTFYAVSISVAQTIYYNFSSSSGTLSISISVSGYSF</sequence>
<evidence type="ECO:0008006" key="3">
    <source>
        <dbReference type="Google" id="ProtNLM"/>
    </source>
</evidence>
<proteinExistence type="predicted"/>
<protein>
    <recommendedName>
        <fullName evidence="3">Phage tail protein</fullName>
    </recommendedName>
</protein>
<dbReference type="KEGG" id="rox:BV494_07750"/>
<evidence type="ECO:0000313" key="1">
    <source>
        <dbReference type="EMBL" id="AVF34833.1"/>
    </source>
</evidence>